<evidence type="ECO:0000256" key="4">
    <source>
        <dbReference type="SAM" id="MobiDB-lite"/>
    </source>
</evidence>
<dbReference type="InterPro" id="IPR046826">
    <property type="entry name" value="PDH_N"/>
</dbReference>
<dbReference type="InterPro" id="IPR046825">
    <property type="entry name" value="PDH_C"/>
</dbReference>
<evidence type="ECO:0000256" key="1">
    <source>
        <dbReference type="ARBA" id="ARBA00007964"/>
    </source>
</evidence>
<reference evidence="6 7" key="1">
    <citation type="submission" date="2020-10" db="EMBL/GenBank/DDBJ databases">
        <title>ChiBAC.</title>
        <authorList>
            <person name="Zenner C."/>
            <person name="Hitch T.C.A."/>
            <person name="Clavel T."/>
        </authorList>
    </citation>
    <scope>NUCLEOTIDE SEQUENCE [LARGE SCALE GENOMIC DNA]</scope>
    <source>
        <strain evidence="6 7">DSM 109015</strain>
    </source>
</reference>
<name>A0ABR9R361_9FIRM</name>
<gene>
    <name evidence="6" type="ORF">INF35_07310</name>
</gene>
<dbReference type="RefSeq" id="WP_193501038.1">
    <property type="nucleotide sequence ID" value="NZ_JADCKC010000002.1"/>
</dbReference>
<organism evidence="6 7">
    <name type="scientific">Gemmiger gallinarum</name>
    <dbReference type="NCBI Taxonomy" id="2779354"/>
    <lineage>
        <taxon>Bacteria</taxon>
        <taxon>Bacillati</taxon>
        <taxon>Bacillota</taxon>
        <taxon>Clostridia</taxon>
        <taxon>Eubacteriales</taxon>
        <taxon>Gemmiger</taxon>
    </lineage>
</organism>
<feature type="domain" description="Prephenate/arogenate dehydrogenase" evidence="5">
    <location>
        <begin position="5"/>
        <end position="288"/>
    </location>
</feature>
<protein>
    <submittedName>
        <fullName evidence="6">Prephenate dehydrogenase</fullName>
    </submittedName>
</protein>
<dbReference type="SUPFAM" id="SSF48179">
    <property type="entry name" value="6-phosphogluconate dehydrogenase C-terminal domain-like"/>
    <property type="match status" value="1"/>
</dbReference>
<dbReference type="PROSITE" id="PS51176">
    <property type="entry name" value="PDH_ADH"/>
    <property type="match status" value="1"/>
</dbReference>
<dbReference type="Pfam" id="PF20463">
    <property type="entry name" value="PDH_C"/>
    <property type="match status" value="1"/>
</dbReference>
<evidence type="ECO:0000256" key="3">
    <source>
        <dbReference type="ARBA" id="ARBA00029440"/>
    </source>
</evidence>
<evidence type="ECO:0000259" key="5">
    <source>
        <dbReference type="PROSITE" id="PS51176"/>
    </source>
</evidence>
<evidence type="ECO:0000313" key="6">
    <source>
        <dbReference type="EMBL" id="MBE5037589.1"/>
    </source>
</evidence>
<feature type="region of interest" description="Disordered" evidence="4">
    <location>
        <begin position="281"/>
        <end position="317"/>
    </location>
</feature>
<dbReference type="InterPro" id="IPR008927">
    <property type="entry name" value="6-PGluconate_DH-like_C_sf"/>
</dbReference>
<dbReference type="Proteomes" id="UP000768567">
    <property type="component" value="Unassembled WGS sequence"/>
</dbReference>
<dbReference type="EMBL" id="JADCKC010000002">
    <property type="protein sequence ID" value="MBE5037589.1"/>
    <property type="molecule type" value="Genomic_DNA"/>
</dbReference>
<keyword evidence="2" id="KW-0560">Oxidoreductase</keyword>
<dbReference type="InterPro" id="IPR050812">
    <property type="entry name" value="Preph/Arog_dehydrog"/>
</dbReference>
<dbReference type="PANTHER" id="PTHR21363:SF0">
    <property type="entry name" value="PREPHENATE DEHYDROGENASE [NADP(+)]"/>
    <property type="match status" value="1"/>
</dbReference>
<dbReference type="InterPro" id="IPR003099">
    <property type="entry name" value="Prephen_DH"/>
</dbReference>
<comment type="caution">
    <text evidence="6">The sequence shown here is derived from an EMBL/GenBank/DDBJ whole genome shotgun (WGS) entry which is preliminary data.</text>
</comment>
<dbReference type="PANTHER" id="PTHR21363">
    <property type="entry name" value="PREPHENATE DEHYDROGENASE"/>
    <property type="match status" value="1"/>
</dbReference>
<evidence type="ECO:0000256" key="2">
    <source>
        <dbReference type="ARBA" id="ARBA00023002"/>
    </source>
</evidence>
<proteinExistence type="inferred from homology"/>
<keyword evidence="7" id="KW-1185">Reference proteome</keyword>
<dbReference type="SUPFAM" id="SSF51735">
    <property type="entry name" value="NAD(P)-binding Rossmann-fold domains"/>
    <property type="match status" value="1"/>
</dbReference>
<comment type="similarity">
    <text evidence="1">Belongs to the prephenate/arogenate dehydrogenase family.</text>
</comment>
<evidence type="ECO:0000313" key="7">
    <source>
        <dbReference type="Proteomes" id="UP000768567"/>
    </source>
</evidence>
<accession>A0ABR9R361</accession>
<dbReference type="Gene3D" id="3.40.50.720">
    <property type="entry name" value="NAD(P)-binding Rossmann-like Domain"/>
    <property type="match status" value="1"/>
</dbReference>
<dbReference type="Gene3D" id="1.10.3660.10">
    <property type="entry name" value="6-phosphogluconate dehydrogenase C-terminal like domain"/>
    <property type="match status" value="1"/>
</dbReference>
<sequence>MERDKTILIVGLGLLGGKYAQVLSGKGYPVWGIDRDPEAVRWALERAYIARGAAENFEELVTGAQRIVFALYPTAFLEWVKAYGHLIQPGTLITDVSGVKRGVVDPVQELLPEGVEFIASHPMAGRESSGITHSAEVDFAPANFIVTPTARNTPEAIAWCQDLARTLGFAHITTLTVAEHDRMIGYVSQLCHAIAVSLMCASDNSRLAEYTGDSFRDLTRIARINEKLWAELFLWNRDNLIGEIDMFDAAMQKLRTCLAEGDREGLEEMFRLSTVRRAAFDKSPIPSRPTQAADRPQHERRDALCPAKKGRNSSCWP</sequence>
<dbReference type="Pfam" id="PF02153">
    <property type="entry name" value="PDH_N"/>
    <property type="match status" value="1"/>
</dbReference>
<comment type="pathway">
    <text evidence="3">Amino-acid biosynthesis.</text>
</comment>
<dbReference type="InterPro" id="IPR036291">
    <property type="entry name" value="NAD(P)-bd_dom_sf"/>
</dbReference>